<evidence type="ECO:0000313" key="3">
    <source>
        <dbReference type="Proteomes" id="UP000605148"/>
    </source>
</evidence>
<name>A0A916TP21_9HYPH</name>
<dbReference type="Proteomes" id="UP000605148">
    <property type="component" value="Unassembled WGS sequence"/>
</dbReference>
<evidence type="ECO:0000256" key="1">
    <source>
        <dbReference type="SAM" id="MobiDB-lite"/>
    </source>
</evidence>
<sequence>MKRVAGIVGAVMLGFVALVAVPLVVDRASPLDAEAMRTARIEPFGSVEVPAQMDGPTIPFAGARSYGPPEARVEVLGYVDDGNSEGWTSLKPGPFVDYYFEREVGQVFMGGFRIAPSMLVVRLGRGESALEPEDHARAAASLGKDPQWPNAGRRETAGRPDFTSGWRTRPDGVEVARVAYKRDDARDPTAWVARQGPHVVVLLDAMGTPEDVGARIVLDAVSSIDPGAGLEAYFAELDRAEAVSMERVAGMRAALRQALERLGGPAADAALPGVSGRWVLREWTNEGAPDIPLMSVGYRAGTVVRTADAEADAEAWFALRQMLIDRFDIYPVGIRRDETGMPRVYELEALPPDNLGPPGLYGAAPAIIDAAPPPPGRTDLWLSWTTNLRWDRAYDPARIQHAAEALAREAAPSGVYDAAGE</sequence>
<keyword evidence="3" id="KW-1185">Reference proteome</keyword>
<dbReference type="EMBL" id="BMFA01000020">
    <property type="protein sequence ID" value="GGB63403.1"/>
    <property type="molecule type" value="Genomic_DNA"/>
</dbReference>
<reference evidence="2" key="1">
    <citation type="journal article" date="2014" name="Int. J. Syst. Evol. Microbiol.">
        <title>Complete genome sequence of Corynebacterium casei LMG S-19264T (=DSM 44701T), isolated from a smear-ripened cheese.</title>
        <authorList>
            <consortium name="US DOE Joint Genome Institute (JGI-PGF)"/>
            <person name="Walter F."/>
            <person name="Albersmeier A."/>
            <person name="Kalinowski J."/>
            <person name="Ruckert C."/>
        </authorList>
    </citation>
    <scope>NUCLEOTIDE SEQUENCE</scope>
    <source>
        <strain evidence="2">CGMCC 1.12426</strain>
    </source>
</reference>
<organism evidence="2 3">
    <name type="scientific">Roseibium aquae</name>
    <dbReference type="NCBI Taxonomy" id="1323746"/>
    <lineage>
        <taxon>Bacteria</taxon>
        <taxon>Pseudomonadati</taxon>
        <taxon>Pseudomonadota</taxon>
        <taxon>Alphaproteobacteria</taxon>
        <taxon>Hyphomicrobiales</taxon>
        <taxon>Stappiaceae</taxon>
        <taxon>Roseibium</taxon>
    </lineage>
</organism>
<evidence type="ECO:0000313" key="2">
    <source>
        <dbReference type="EMBL" id="GGB63403.1"/>
    </source>
</evidence>
<dbReference type="AlphaFoldDB" id="A0A916TP21"/>
<accession>A0A916TP21</accession>
<proteinExistence type="predicted"/>
<comment type="caution">
    <text evidence="2">The sequence shown here is derived from an EMBL/GenBank/DDBJ whole genome shotgun (WGS) entry which is preliminary data.</text>
</comment>
<reference evidence="2" key="2">
    <citation type="submission" date="2020-09" db="EMBL/GenBank/DDBJ databases">
        <authorList>
            <person name="Sun Q."/>
            <person name="Zhou Y."/>
        </authorList>
    </citation>
    <scope>NUCLEOTIDE SEQUENCE</scope>
    <source>
        <strain evidence="2">CGMCC 1.12426</strain>
    </source>
</reference>
<dbReference type="RefSeq" id="WP_150497895.1">
    <property type="nucleotide sequence ID" value="NZ_BMFA01000020.1"/>
</dbReference>
<gene>
    <name evidence="2" type="ORF">GCM10011316_39070</name>
</gene>
<protein>
    <submittedName>
        <fullName evidence="2">Uncharacterized protein</fullName>
    </submittedName>
</protein>
<feature type="region of interest" description="Disordered" evidence="1">
    <location>
        <begin position="139"/>
        <end position="165"/>
    </location>
</feature>